<dbReference type="InterPro" id="IPR002559">
    <property type="entry name" value="Transposase_11"/>
</dbReference>
<dbReference type="EMBL" id="JAUOEK010000077">
    <property type="protein sequence ID" value="MDO5969570.1"/>
    <property type="molecule type" value="Genomic_DNA"/>
</dbReference>
<dbReference type="Proteomes" id="UP001176883">
    <property type="component" value="Unassembled WGS sequence"/>
</dbReference>
<dbReference type="RefSeq" id="WP_303277265.1">
    <property type="nucleotide sequence ID" value="NZ_JAUOEK010000077.1"/>
</dbReference>
<dbReference type="InterPro" id="IPR047952">
    <property type="entry name" value="Transpos_IS4"/>
</dbReference>
<name>A0ABT8W8Z0_9FLAO</name>
<dbReference type="NCBIfam" id="NF033592">
    <property type="entry name" value="transpos_IS4_1"/>
    <property type="match status" value="1"/>
</dbReference>
<evidence type="ECO:0000259" key="1">
    <source>
        <dbReference type="Pfam" id="PF01609"/>
    </source>
</evidence>
<organism evidence="2 3">
    <name type="scientific">Flavivirga aquimarina</name>
    <dbReference type="NCBI Taxonomy" id="2027862"/>
    <lineage>
        <taxon>Bacteria</taxon>
        <taxon>Pseudomonadati</taxon>
        <taxon>Bacteroidota</taxon>
        <taxon>Flavobacteriia</taxon>
        <taxon>Flavobacteriales</taxon>
        <taxon>Flavobacteriaceae</taxon>
        <taxon>Flavivirga</taxon>
    </lineage>
</organism>
<gene>
    <name evidence="2" type="ORF">Q4Q35_07110</name>
</gene>
<dbReference type="Pfam" id="PF01609">
    <property type="entry name" value="DDE_Tnp_1"/>
    <property type="match status" value="1"/>
</dbReference>
<evidence type="ECO:0000313" key="2">
    <source>
        <dbReference type="EMBL" id="MDO5969570.1"/>
    </source>
</evidence>
<reference evidence="2" key="1">
    <citation type="submission" date="2023-07" db="EMBL/GenBank/DDBJ databases">
        <title>Two novel species in the genus Flavivirga.</title>
        <authorList>
            <person name="Kwon K."/>
        </authorList>
    </citation>
    <scope>NUCLEOTIDE SEQUENCE</scope>
    <source>
        <strain evidence="2">KCTC 52353</strain>
    </source>
</reference>
<keyword evidence="3" id="KW-1185">Reference proteome</keyword>
<dbReference type="SUPFAM" id="SSF53098">
    <property type="entry name" value="Ribonuclease H-like"/>
    <property type="match status" value="1"/>
</dbReference>
<feature type="domain" description="Transposase IS4-like" evidence="1">
    <location>
        <begin position="104"/>
        <end position="330"/>
    </location>
</feature>
<protein>
    <submittedName>
        <fullName evidence="2">IS4 family transposase</fullName>
    </submittedName>
</protein>
<evidence type="ECO:0000313" key="3">
    <source>
        <dbReference type="Proteomes" id="UP001176883"/>
    </source>
</evidence>
<accession>A0ABT8W8Z0</accession>
<dbReference type="PANTHER" id="PTHR37529">
    <property type="entry name" value="TRANSPOSASE INSG FOR INSERTION SEQUENCE ELEMENT IS4-RELATED"/>
    <property type="match status" value="1"/>
</dbReference>
<proteinExistence type="predicted"/>
<dbReference type="InterPro" id="IPR012337">
    <property type="entry name" value="RNaseH-like_sf"/>
</dbReference>
<comment type="caution">
    <text evidence="2">The sequence shown here is derived from an EMBL/GenBank/DDBJ whole genome shotgun (WGS) entry which is preliminary data.</text>
</comment>
<sequence>MKAELFSDALKNEFRISEKYFTRKRKQQFSTILLFMLNMLRKSLSLELENFLSFLKIGTTRKFTKSAFVQARKKISPKVFKHLSQTLIKEFYTNNEPGIKTWKGFRLLAVDGSRITLPLTKDQKSYFGETKNHTTTSIVQARCSVLYDLENNYIIDGELSPISQGERAMALSHLVYCKQGDLILYDRGYPSYDFIKYHITNNLDYVIRVKISFSKLILDFEKSKKKSQIVTITSGRYIKLSDKAADKTAPIKVRLIRVELPKGQVEILMTSLLDIKNYPNNMFKSLYYKRWRVETFYDELKNKLKVEHFSGYSRQSILQDFYAALFISNIQTLIVSELEDEIAEKNKQRKLDYKINTNLSYGFLKNRVIELFFTENQIEQPLNELKQLFMENMVPIRPYRSFKRDMGKYRSRTKPKITKNQKDSI</sequence>
<dbReference type="PANTHER" id="PTHR37529:SF1">
    <property type="entry name" value="TRANSPOSASE INSG FOR INSERTION SEQUENCE ELEMENT IS4-RELATED"/>
    <property type="match status" value="1"/>
</dbReference>